<dbReference type="CDD" id="cd04047">
    <property type="entry name" value="C2B_Copine"/>
    <property type="match status" value="1"/>
</dbReference>
<dbReference type="FunFam" id="3.40.50.410:FF:000098">
    <property type="entry name" value="Copine-5"/>
    <property type="match status" value="1"/>
</dbReference>
<feature type="compositionally biased region" description="Polar residues" evidence="2">
    <location>
        <begin position="539"/>
        <end position="556"/>
    </location>
</feature>
<dbReference type="SMART" id="SM00327">
    <property type="entry name" value="VWA"/>
    <property type="match status" value="1"/>
</dbReference>
<comment type="caution">
    <text evidence="5">The sequence shown here is derived from an EMBL/GenBank/DDBJ whole genome shotgun (WGS) entry which is preliminary data.</text>
</comment>
<name>A0A8S1XC25_PAROT</name>
<protein>
    <recommendedName>
        <fullName evidence="7">Copine</fullName>
    </recommendedName>
</protein>
<evidence type="ECO:0008006" key="7">
    <source>
        <dbReference type="Google" id="ProtNLM"/>
    </source>
</evidence>
<evidence type="ECO:0000259" key="4">
    <source>
        <dbReference type="PROSITE" id="PS50234"/>
    </source>
</evidence>
<dbReference type="OMA" id="HKYIGET"/>
<dbReference type="PANTHER" id="PTHR10857">
    <property type="entry name" value="COPINE"/>
    <property type="match status" value="1"/>
</dbReference>
<dbReference type="EMBL" id="CAJJDP010000116">
    <property type="protein sequence ID" value="CAD8198403.1"/>
    <property type="molecule type" value="Genomic_DNA"/>
</dbReference>
<dbReference type="InterPro" id="IPR000008">
    <property type="entry name" value="C2_dom"/>
</dbReference>
<feature type="domain" description="VWFA" evidence="4">
    <location>
        <begin position="294"/>
        <end position="517"/>
    </location>
</feature>
<feature type="domain" description="C2" evidence="3">
    <location>
        <begin position="123"/>
        <end position="253"/>
    </location>
</feature>
<feature type="domain" description="C2" evidence="3">
    <location>
        <begin position="1"/>
        <end position="120"/>
    </location>
</feature>
<dbReference type="PROSITE" id="PS50004">
    <property type="entry name" value="C2"/>
    <property type="match status" value="2"/>
</dbReference>
<evidence type="ECO:0000313" key="6">
    <source>
        <dbReference type="Proteomes" id="UP000683925"/>
    </source>
</evidence>
<keyword evidence="1" id="KW-0677">Repeat</keyword>
<dbReference type="AlphaFoldDB" id="A0A8S1XC25"/>
<dbReference type="GO" id="GO:0005886">
    <property type="term" value="C:plasma membrane"/>
    <property type="evidence" value="ECO:0007669"/>
    <property type="project" value="TreeGrafter"/>
</dbReference>
<proteinExistence type="predicted"/>
<dbReference type="PROSITE" id="PS50234">
    <property type="entry name" value="VWFA"/>
    <property type="match status" value="1"/>
</dbReference>
<dbReference type="GO" id="GO:0005544">
    <property type="term" value="F:calcium-dependent phospholipid binding"/>
    <property type="evidence" value="ECO:0007669"/>
    <property type="project" value="InterPro"/>
</dbReference>
<dbReference type="Pfam" id="PF07002">
    <property type="entry name" value="Copine"/>
    <property type="match status" value="1"/>
</dbReference>
<gene>
    <name evidence="5" type="ORF">POCTA_138.1.T1160197</name>
</gene>
<dbReference type="GO" id="GO:0071277">
    <property type="term" value="P:cellular response to calcium ion"/>
    <property type="evidence" value="ECO:0007669"/>
    <property type="project" value="TreeGrafter"/>
</dbReference>
<evidence type="ECO:0000256" key="2">
    <source>
        <dbReference type="SAM" id="MobiDB-lite"/>
    </source>
</evidence>
<dbReference type="InterPro" id="IPR002035">
    <property type="entry name" value="VWF_A"/>
</dbReference>
<dbReference type="InterPro" id="IPR010734">
    <property type="entry name" value="Copine_C"/>
</dbReference>
<sequence>MLFSHQEGNAQTKEAQQIELFVSCRKLDDFAVTIYNPFVILYRKSNNQWMKIDQTETIENNQNPDFIKTFAINYFFQVQQHLKMEVHNNISSTQTQILGQAETTVAEVIGSKNQLIRANLYNKSGRNNGQIFLKAEHVKQCSEEFSISLSGLKIRGTKLWFWDKIRPFLRFYRLKHDMDIGVLVYETEQAKDMASIKWKQIQCHAQRLCNGDYSIKLKVELWDYKKSGKHKYIGETQLCINELIEANKAKKILQKEFMSKSQTNQSLGILQIDRFSIISNYTFLDYCAGGQQINLMLAIDFTASNEESQNPNSLHHLPSDGSPSQYLQAINSVVEILIHYDHDKRVPLYGFGCKPKMKNYNTNQAIHLFPMNDNPDDPEVYGLDGIVECYKKSLPQLHFDGPTYLHPTIQKAMEMAQKCKDQGSENYHVLLILTDGQTDDMLESIDDIIASSYLPLSIIIVGVGDANFKNMKILDNDNKSMVDSKGNKAIRDLVQFVPFNQFRGDPTQLSNKVLEELPTQLLEYMKLVEISPKPPKVLSPNSLKHSNLENEQSPTRQAKLHTIQQYKEESEVLDTRQYISDKQLQGATLSIKCKQNYLINEYNQQQY</sequence>
<reference evidence="5" key="1">
    <citation type="submission" date="2021-01" db="EMBL/GenBank/DDBJ databases">
        <authorList>
            <consortium name="Genoscope - CEA"/>
            <person name="William W."/>
        </authorList>
    </citation>
    <scope>NUCLEOTIDE SEQUENCE</scope>
</reference>
<keyword evidence="6" id="KW-1185">Reference proteome</keyword>
<evidence type="ECO:0000313" key="5">
    <source>
        <dbReference type="EMBL" id="CAD8198403.1"/>
    </source>
</evidence>
<dbReference type="Pfam" id="PF00168">
    <property type="entry name" value="C2"/>
    <property type="match status" value="2"/>
</dbReference>
<feature type="region of interest" description="Disordered" evidence="2">
    <location>
        <begin position="536"/>
        <end position="557"/>
    </location>
</feature>
<dbReference type="InterPro" id="IPR037768">
    <property type="entry name" value="C2B_Copine"/>
</dbReference>
<evidence type="ECO:0000259" key="3">
    <source>
        <dbReference type="PROSITE" id="PS50004"/>
    </source>
</evidence>
<organism evidence="5 6">
    <name type="scientific">Paramecium octaurelia</name>
    <dbReference type="NCBI Taxonomy" id="43137"/>
    <lineage>
        <taxon>Eukaryota</taxon>
        <taxon>Sar</taxon>
        <taxon>Alveolata</taxon>
        <taxon>Ciliophora</taxon>
        <taxon>Intramacronucleata</taxon>
        <taxon>Oligohymenophorea</taxon>
        <taxon>Peniculida</taxon>
        <taxon>Parameciidae</taxon>
        <taxon>Paramecium</taxon>
    </lineage>
</organism>
<dbReference type="CDD" id="cd04048">
    <property type="entry name" value="C2A_Copine"/>
    <property type="match status" value="1"/>
</dbReference>
<dbReference type="OrthoDB" id="5855668at2759"/>
<evidence type="ECO:0000256" key="1">
    <source>
        <dbReference type="ARBA" id="ARBA00022737"/>
    </source>
</evidence>
<dbReference type="PANTHER" id="PTHR10857:SF106">
    <property type="entry name" value="C2 DOMAIN-CONTAINING PROTEIN"/>
    <property type="match status" value="1"/>
</dbReference>
<accession>A0A8S1XC25</accession>
<dbReference type="Proteomes" id="UP000683925">
    <property type="component" value="Unassembled WGS sequence"/>
</dbReference>
<dbReference type="InterPro" id="IPR045052">
    <property type="entry name" value="Copine"/>
</dbReference>